<reference evidence="3 5" key="1">
    <citation type="submission" date="2017-12" db="EMBL/GenBank/DDBJ databases">
        <authorList>
            <person name="Paulsen S."/>
            <person name="Gram L.K."/>
        </authorList>
    </citation>
    <scope>NUCLEOTIDE SEQUENCE [LARGE SCALE GENOMIC DNA]</scope>
    <source>
        <strain evidence="3 5">S1189</strain>
    </source>
</reference>
<evidence type="ECO:0000313" key="4">
    <source>
        <dbReference type="Proteomes" id="UP000291338"/>
    </source>
</evidence>
<dbReference type="InterPro" id="IPR045584">
    <property type="entry name" value="Pilin-like"/>
</dbReference>
<reference evidence="3" key="4">
    <citation type="submission" date="2019-09" db="EMBL/GenBank/DDBJ databases">
        <title>Co-occurence of chitin degradation, pigmentation and bioactivity in marine Pseudoalteromonas.</title>
        <authorList>
            <person name="Sonnenschein E.C."/>
            <person name="Bech P.K."/>
        </authorList>
    </citation>
    <scope>NUCLEOTIDE SEQUENCE</scope>
    <source>
        <strain evidence="3">S1189</strain>
    </source>
</reference>
<keyword evidence="1" id="KW-1133">Transmembrane helix</keyword>
<evidence type="ECO:0000313" key="3">
    <source>
        <dbReference type="EMBL" id="TMP81194.1"/>
    </source>
</evidence>
<dbReference type="PROSITE" id="PS00409">
    <property type="entry name" value="PROKAR_NTER_METHYL"/>
    <property type="match status" value="1"/>
</dbReference>
<gene>
    <name evidence="2" type="ORF">C1E23_02955</name>
    <name evidence="3" type="ORF">CWB73_08840</name>
</gene>
<reference evidence="2 4" key="2">
    <citation type="submission" date="2018-01" db="EMBL/GenBank/DDBJ databases">
        <title>Co-occurrence of chitin degradation, pigmentation and bioactivity in marine Pseudoalteromonas.</title>
        <authorList>
            <person name="Paulsen S."/>
            <person name="Gram L."/>
            <person name="Machado H."/>
        </authorList>
    </citation>
    <scope>NUCLEOTIDE SEQUENCE [LARGE SCALE GENOMIC DNA]</scope>
    <source>
        <strain evidence="2 4">S3898</strain>
    </source>
</reference>
<dbReference type="AlphaFoldDB" id="A0A4Q7IRP4"/>
<dbReference type="InterPro" id="IPR031982">
    <property type="entry name" value="PilE-like"/>
</dbReference>
<accession>A0A4Q7IRP4</accession>
<dbReference type="Proteomes" id="UP000291338">
    <property type="component" value="Unassembled WGS sequence"/>
</dbReference>
<dbReference type="Pfam" id="PF16732">
    <property type="entry name" value="ComP_DUS"/>
    <property type="match status" value="1"/>
</dbReference>
<evidence type="ECO:0000313" key="2">
    <source>
        <dbReference type="EMBL" id="RZQ54700.1"/>
    </source>
</evidence>
<organism evidence="2 4">
    <name type="scientific">Pseudoalteromonas phenolica</name>
    <dbReference type="NCBI Taxonomy" id="161398"/>
    <lineage>
        <taxon>Bacteria</taxon>
        <taxon>Pseudomonadati</taxon>
        <taxon>Pseudomonadota</taxon>
        <taxon>Gammaproteobacteria</taxon>
        <taxon>Alteromonadales</taxon>
        <taxon>Pseudoalteromonadaceae</taxon>
        <taxon>Pseudoalteromonas</taxon>
    </lineage>
</organism>
<dbReference type="InterPro" id="IPR012902">
    <property type="entry name" value="N_methyl_site"/>
</dbReference>
<dbReference type="PANTHER" id="PTHR30093">
    <property type="entry name" value="GENERAL SECRETION PATHWAY PROTEIN G"/>
    <property type="match status" value="1"/>
</dbReference>
<sequence length="141" mass="15445">MNSKVKIKGFTLIELLIVVAIVAIVTTLAYPSYERYIQDGNRSDAQQLMLQTAATLERIYSRNGGYPDKDTYKGLPSSRVYTFTYTHTDKPDVAADYRSLGFSLTATPKANSAQATDRCGVLTINHAGDTSASGNGHDCWK</sequence>
<dbReference type="SUPFAM" id="SSF54523">
    <property type="entry name" value="Pili subunits"/>
    <property type="match status" value="1"/>
</dbReference>
<dbReference type="EMBL" id="PPSX01000011">
    <property type="protein sequence ID" value="RZQ54700.1"/>
    <property type="molecule type" value="Genomic_DNA"/>
</dbReference>
<dbReference type="Proteomes" id="UP000307362">
    <property type="component" value="Unassembled WGS sequence"/>
</dbReference>
<keyword evidence="1" id="KW-0472">Membrane</keyword>
<dbReference type="EMBL" id="PNCM01000016">
    <property type="protein sequence ID" value="TMP81194.1"/>
    <property type="molecule type" value="Genomic_DNA"/>
</dbReference>
<feature type="transmembrane region" description="Helical" evidence="1">
    <location>
        <begin position="12"/>
        <end position="33"/>
    </location>
</feature>
<dbReference type="Gene3D" id="3.30.700.10">
    <property type="entry name" value="Glycoprotein, Type 4 Pilin"/>
    <property type="match status" value="1"/>
</dbReference>
<proteinExistence type="predicted"/>
<protein>
    <submittedName>
        <fullName evidence="2">Type IV pilin</fullName>
    </submittedName>
</protein>
<dbReference type="PANTHER" id="PTHR30093:SF47">
    <property type="entry name" value="TYPE IV PILUS NON-CORE MINOR PILIN PILE"/>
    <property type="match status" value="1"/>
</dbReference>
<dbReference type="NCBIfam" id="TIGR02532">
    <property type="entry name" value="IV_pilin_GFxxxE"/>
    <property type="match status" value="1"/>
</dbReference>
<dbReference type="Pfam" id="PF07963">
    <property type="entry name" value="N_methyl"/>
    <property type="match status" value="1"/>
</dbReference>
<reference evidence="5" key="3">
    <citation type="submission" date="2019-06" db="EMBL/GenBank/DDBJ databases">
        <title>Co-occurence of chitin degradation, pigmentation and bioactivity in marine Pseudoalteromonas.</title>
        <authorList>
            <person name="Sonnenschein E.C."/>
            <person name="Bech P.K."/>
        </authorList>
    </citation>
    <scope>NUCLEOTIDE SEQUENCE [LARGE SCALE GENOMIC DNA]</scope>
    <source>
        <strain evidence="5">S1189</strain>
    </source>
</reference>
<evidence type="ECO:0000256" key="1">
    <source>
        <dbReference type="SAM" id="Phobius"/>
    </source>
</evidence>
<evidence type="ECO:0000313" key="5">
    <source>
        <dbReference type="Proteomes" id="UP000307362"/>
    </source>
</evidence>
<name>A0A4Q7IRP4_9GAMM</name>
<dbReference type="GO" id="GO:0043683">
    <property type="term" value="P:type IV pilus assembly"/>
    <property type="evidence" value="ECO:0007669"/>
    <property type="project" value="InterPro"/>
</dbReference>
<comment type="caution">
    <text evidence="2">The sequence shown here is derived from an EMBL/GenBank/DDBJ whole genome shotgun (WGS) entry which is preliminary data.</text>
</comment>
<dbReference type="OrthoDB" id="5572189at2"/>
<dbReference type="RefSeq" id="WP_130254140.1">
    <property type="nucleotide sequence ID" value="NZ_PNCM01000016.1"/>
</dbReference>
<keyword evidence="1" id="KW-0812">Transmembrane</keyword>